<dbReference type="Pfam" id="PF24626">
    <property type="entry name" value="SH3_Tf2-1"/>
    <property type="match status" value="1"/>
</dbReference>
<dbReference type="Pfam" id="PF00665">
    <property type="entry name" value="rve"/>
    <property type="match status" value="1"/>
</dbReference>
<gene>
    <name evidence="2" type="ORF">QN277_023237</name>
</gene>
<sequence length="347" mass="40354">MDFIEKLPKSKGKDTIWVIIDRLSKYAHFIPLAHPFTASGLAQLFLDNIYKLHGAPANIISDRDPLFTSQFWREFLLRLGVQQHMSKAYHPQSDGQREVLNRCLEHYLRCFSWQQPHEWAQWLSLAERWYNTTYHSSTKMTPFEVMYGQPPPLHLPYLPQESAIESIDRSFSARETLLLQLKENLAVAINRMKQLADKHRSERHYQVGDWVFLKLQPHRQTSVAPRSYEKLSPRYYGPFHVAAKVGEVAYTLELPGSSRIHPTFHVSQLKRSPNSSVPILSLPDSMNGVASLREPYAILDLRVVPKYNRAVTQVLIHWSSELPEESMWEDWTEFSQRFPSFVSAINP</sequence>
<evidence type="ECO:0000313" key="3">
    <source>
        <dbReference type="Proteomes" id="UP001293593"/>
    </source>
</evidence>
<organism evidence="2 3">
    <name type="scientific">Acacia crassicarpa</name>
    <name type="common">northern wattle</name>
    <dbReference type="NCBI Taxonomy" id="499986"/>
    <lineage>
        <taxon>Eukaryota</taxon>
        <taxon>Viridiplantae</taxon>
        <taxon>Streptophyta</taxon>
        <taxon>Embryophyta</taxon>
        <taxon>Tracheophyta</taxon>
        <taxon>Spermatophyta</taxon>
        <taxon>Magnoliopsida</taxon>
        <taxon>eudicotyledons</taxon>
        <taxon>Gunneridae</taxon>
        <taxon>Pentapetalae</taxon>
        <taxon>rosids</taxon>
        <taxon>fabids</taxon>
        <taxon>Fabales</taxon>
        <taxon>Fabaceae</taxon>
        <taxon>Caesalpinioideae</taxon>
        <taxon>mimosoid clade</taxon>
        <taxon>Acacieae</taxon>
        <taxon>Acacia</taxon>
    </lineage>
</organism>
<dbReference type="PANTHER" id="PTHR37984">
    <property type="entry name" value="PROTEIN CBG26694"/>
    <property type="match status" value="1"/>
</dbReference>
<dbReference type="EMBL" id="JAWXYG010000006">
    <property type="protein sequence ID" value="KAK4270158.1"/>
    <property type="molecule type" value="Genomic_DNA"/>
</dbReference>
<dbReference type="GO" id="GO:0003676">
    <property type="term" value="F:nucleic acid binding"/>
    <property type="evidence" value="ECO:0007669"/>
    <property type="project" value="InterPro"/>
</dbReference>
<dbReference type="GO" id="GO:0015074">
    <property type="term" value="P:DNA integration"/>
    <property type="evidence" value="ECO:0007669"/>
    <property type="project" value="InterPro"/>
</dbReference>
<dbReference type="SUPFAM" id="SSF53098">
    <property type="entry name" value="Ribonuclease H-like"/>
    <property type="match status" value="1"/>
</dbReference>
<protein>
    <recommendedName>
        <fullName evidence="1">Integrase catalytic domain-containing protein</fullName>
    </recommendedName>
</protein>
<dbReference type="InterPro" id="IPR050951">
    <property type="entry name" value="Retrovirus_Pol_polyprotein"/>
</dbReference>
<accession>A0AAE1MQG7</accession>
<dbReference type="InterPro" id="IPR012337">
    <property type="entry name" value="RNaseH-like_sf"/>
</dbReference>
<dbReference type="SUPFAM" id="SSF54160">
    <property type="entry name" value="Chromo domain-like"/>
    <property type="match status" value="1"/>
</dbReference>
<dbReference type="PANTHER" id="PTHR37984:SF15">
    <property type="entry name" value="INTEGRASE CATALYTIC DOMAIN-CONTAINING PROTEIN"/>
    <property type="match status" value="1"/>
</dbReference>
<comment type="caution">
    <text evidence="2">The sequence shown here is derived from an EMBL/GenBank/DDBJ whole genome shotgun (WGS) entry which is preliminary data.</text>
</comment>
<evidence type="ECO:0000259" key="1">
    <source>
        <dbReference type="PROSITE" id="PS50994"/>
    </source>
</evidence>
<name>A0AAE1MQG7_9FABA</name>
<dbReference type="InterPro" id="IPR016197">
    <property type="entry name" value="Chromo-like_dom_sf"/>
</dbReference>
<dbReference type="Gene3D" id="3.30.420.10">
    <property type="entry name" value="Ribonuclease H-like superfamily/Ribonuclease H"/>
    <property type="match status" value="1"/>
</dbReference>
<reference evidence="2" key="1">
    <citation type="submission" date="2023-10" db="EMBL/GenBank/DDBJ databases">
        <title>Chromosome-level genome of the transformable northern wattle, Acacia crassicarpa.</title>
        <authorList>
            <person name="Massaro I."/>
            <person name="Sinha N.R."/>
            <person name="Poethig S."/>
            <person name="Leichty A.R."/>
        </authorList>
    </citation>
    <scope>NUCLEOTIDE SEQUENCE</scope>
    <source>
        <strain evidence="2">Acra3RX</strain>
        <tissue evidence="2">Leaf</tissue>
    </source>
</reference>
<dbReference type="InterPro" id="IPR001584">
    <property type="entry name" value="Integrase_cat-core"/>
</dbReference>
<dbReference type="InterPro" id="IPR036397">
    <property type="entry name" value="RNaseH_sf"/>
</dbReference>
<dbReference type="Proteomes" id="UP001293593">
    <property type="component" value="Unassembled WGS sequence"/>
</dbReference>
<dbReference type="AlphaFoldDB" id="A0AAE1MQG7"/>
<dbReference type="PROSITE" id="PS50994">
    <property type="entry name" value="INTEGRASE"/>
    <property type="match status" value="1"/>
</dbReference>
<keyword evidence="3" id="KW-1185">Reference proteome</keyword>
<proteinExistence type="predicted"/>
<dbReference type="InterPro" id="IPR056924">
    <property type="entry name" value="SH3_Tf2-1"/>
</dbReference>
<feature type="domain" description="Integrase catalytic" evidence="1">
    <location>
        <begin position="1"/>
        <end position="150"/>
    </location>
</feature>
<evidence type="ECO:0000313" key="2">
    <source>
        <dbReference type="EMBL" id="KAK4270158.1"/>
    </source>
</evidence>